<comment type="caution">
    <text evidence="2">The sequence shown here is derived from an EMBL/GenBank/DDBJ whole genome shotgun (WGS) entry which is preliminary data.</text>
</comment>
<dbReference type="InterPro" id="IPR038287">
    <property type="entry name" value="Cse2_sf"/>
</dbReference>
<dbReference type="AlphaFoldDB" id="A0A176YFN1"/>
<dbReference type="EMBL" id="LUUB01000088">
    <property type="protein sequence ID" value="OAF04034.1"/>
    <property type="molecule type" value="Genomic_DNA"/>
</dbReference>
<reference evidence="2 3" key="1">
    <citation type="submission" date="2016-03" db="EMBL/GenBank/DDBJ databases">
        <title>Draft Genome Sequence of the Strain BR 10245 (Bradyrhizobium sp.) isolated from nodules of Centrolobium paraense.</title>
        <authorList>
            <person name="Simoes-Araujo J.L.Sr."/>
            <person name="Barauna A.C."/>
            <person name="Silva K."/>
            <person name="Zilli J.E."/>
        </authorList>
    </citation>
    <scope>NUCLEOTIDE SEQUENCE [LARGE SCALE GENOMIC DNA]</scope>
    <source>
        <strain evidence="2 3">BR 10245</strain>
    </source>
</reference>
<evidence type="ECO:0000256" key="1">
    <source>
        <dbReference type="SAM" id="MobiDB-lite"/>
    </source>
</evidence>
<keyword evidence="3" id="KW-1185">Reference proteome</keyword>
<proteinExistence type="predicted"/>
<evidence type="ECO:0000313" key="3">
    <source>
        <dbReference type="Proteomes" id="UP000076959"/>
    </source>
</evidence>
<organism evidence="2 3">
    <name type="scientific">Bradyrhizobium centrolobii</name>
    <dbReference type="NCBI Taxonomy" id="1505087"/>
    <lineage>
        <taxon>Bacteria</taxon>
        <taxon>Pseudomonadati</taxon>
        <taxon>Pseudomonadota</taxon>
        <taxon>Alphaproteobacteria</taxon>
        <taxon>Hyphomicrobiales</taxon>
        <taxon>Nitrobacteraceae</taxon>
        <taxon>Bradyrhizobium</taxon>
    </lineage>
</organism>
<dbReference type="Gene3D" id="1.10.520.40">
    <property type="entry name" value="CRISPR-associated protein Cse2"/>
    <property type="match status" value="1"/>
</dbReference>
<dbReference type="Pfam" id="PF09485">
    <property type="entry name" value="CRISPR_Cse2"/>
    <property type="match status" value="1"/>
</dbReference>
<dbReference type="InterPro" id="IPR013382">
    <property type="entry name" value="CRISPR-assoc_prot_Cse2"/>
</dbReference>
<dbReference type="OrthoDB" id="8236498at2"/>
<feature type="region of interest" description="Disordered" evidence="1">
    <location>
        <begin position="1"/>
        <end position="26"/>
    </location>
</feature>
<dbReference type="STRING" id="1505087.AYJ54_24585"/>
<gene>
    <name evidence="2" type="ORF">AYJ54_24585</name>
</gene>
<evidence type="ECO:0000313" key="2">
    <source>
        <dbReference type="EMBL" id="OAF04034.1"/>
    </source>
</evidence>
<sequence>MIDALGPTEAARNNVDPPSRSRFEDRSYQVDGPLHALRKGFNVLVKRGARGELAALKRVDPDRPENSAFFRLLTSCVPHQFLGRGCVQISAPGSEVDMVRRFAAVAAIMALRPDGLRPWGLGRAMADTGVSDLRLSMFLAARGASFRDLARRLARRLARDAEALPYLDLGRLLLMESLPEYVNETDSVRIAIAREFWRSTRRVPRRNEGEATNELSSHAGE</sequence>
<dbReference type="RefSeq" id="WP_063705393.1">
    <property type="nucleotide sequence ID" value="NZ_LUUB01000088.1"/>
</dbReference>
<name>A0A176YFN1_9BRAD</name>
<dbReference type="Proteomes" id="UP000076959">
    <property type="component" value="Unassembled WGS sequence"/>
</dbReference>
<accession>A0A176YFN1</accession>
<protein>
    <recommendedName>
        <fullName evidence="4">Type I-E CRISPR-associated protein Cse2/CasB</fullName>
    </recommendedName>
</protein>
<evidence type="ECO:0008006" key="4">
    <source>
        <dbReference type="Google" id="ProtNLM"/>
    </source>
</evidence>